<keyword evidence="1" id="KW-1133">Transmembrane helix</keyword>
<evidence type="ECO:0000313" key="2">
    <source>
        <dbReference type="EMBL" id="SVC69544.1"/>
    </source>
</evidence>
<evidence type="ECO:0000256" key="1">
    <source>
        <dbReference type="SAM" id="Phobius"/>
    </source>
</evidence>
<dbReference type="AlphaFoldDB" id="A0A382P828"/>
<gene>
    <name evidence="2" type="ORF">METZ01_LOCUS322398</name>
</gene>
<keyword evidence="1" id="KW-0812">Transmembrane</keyword>
<dbReference type="Pfam" id="PF01148">
    <property type="entry name" value="CTP_transf_1"/>
    <property type="match status" value="1"/>
</dbReference>
<dbReference type="EMBL" id="UINC01105539">
    <property type="protein sequence ID" value="SVC69544.1"/>
    <property type="molecule type" value="Genomic_DNA"/>
</dbReference>
<protein>
    <submittedName>
        <fullName evidence="2">Uncharacterized protein</fullName>
    </submittedName>
</protein>
<reference evidence="2" key="1">
    <citation type="submission" date="2018-05" db="EMBL/GenBank/DDBJ databases">
        <authorList>
            <person name="Lanie J.A."/>
            <person name="Ng W.-L."/>
            <person name="Kazmierczak K.M."/>
            <person name="Andrzejewski T.M."/>
            <person name="Davidsen T.M."/>
            <person name="Wayne K.J."/>
            <person name="Tettelin H."/>
            <person name="Glass J.I."/>
            <person name="Rusch D."/>
            <person name="Podicherti R."/>
            <person name="Tsui H.-C.T."/>
            <person name="Winkler M.E."/>
        </authorList>
    </citation>
    <scope>NUCLEOTIDE SEQUENCE</scope>
</reference>
<organism evidence="2">
    <name type="scientific">marine metagenome</name>
    <dbReference type="NCBI Taxonomy" id="408172"/>
    <lineage>
        <taxon>unclassified sequences</taxon>
        <taxon>metagenomes</taxon>
        <taxon>ecological metagenomes</taxon>
    </lineage>
</organism>
<keyword evidence="1" id="KW-0472">Membrane</keyword>
<feature type="non-terminal residue" evidence="2">
    <location>
        <position position="52"/>
    </location>
</feature>
<sequence length="52" mass="5836">MTHNIKELFIIIILIIWIFDTFSYLGGSIIKGKKIFPKISKGKTYSGLCSGT</sequence>
<name>A0A382P828_9ZZZZ</name>
<feature type="transmembrane region" description="Helical" evidence="1">
    <location>
        <begin position="6"/>
        <end position="25"/>
    </location>
</feature>
<accession>A0A382P828</accession>
<proteinExistence type="predicted"/>